<sequence length="40" mass="4322">MTQSWQLLALLSAALTAVFAKIVAAMSIRIDKSYPSVRLG</sequence>
<organism evidence="1 2">
    <name type="scientific">Sinorhizobium meliloti CCNWSX0020</name>
    <dbReference type="NCBI Taxonomy" id="1107881"/>
    <lineage>
        <taxon>Bacteria</taxon>
        <taxon>Pseudomonadati</taxon>
        <taxon>Pseudomonadota</taxon>
        <taxon>Alphaproteobacteria</taxon>
        <taxon>Hyphomicrobiales</taxon>
        <taxon>Rhizobiaceae</taxon>
        <taxon>Sinorhizobium/Ensifer group</taxon>
        <taxon>Sinorhizobium</taxon>
    </lineage>
</organism>
<evidence type="ECO:0000313" key="1">
    <source>
        <dbReference type="EMBL" id="EHK76591.1"/>
    </source>
</evidence>
<reference evidence="1 2" key="1">
    <citation type="journal article" date="2012" name="J. Bacteriol.">
        <title>Draft Genome Sequence of Sinorhizobium meliloti CCNWSX0020, a Nitrogen-Fixing Symbiont with Copper Tolerance Capability Isolated from Lead-Zinc Mine Tailings.</title>
        <authorList>
            <person name="Li Z."/>
            <person name="Ma Z."/>
            <person name="Hao X."/>
            <person name="Wei G."/>
        </authorList>
    </citation>
    <scope>NUCLEOTIDE SEQUENCE [LARGE SCALE GENOMIC DNA]</scope>
    <source>
        <strain evidence="1 2">CCNWSX0020</strain>
    </source>
</reference>
<protein>
    <submittedName>
        <fullName evidence="1">Uncharacterized protein</fullName>
    </submittedName>
</protein>
<dbReference type="EMBL" id="AGVV01000035">
    <property type="protein sequence ID" value="EHK76591.1"/>
    <property type="molecule type" value="Genomic_DNA"/>
</dbReference>
<evidence type="ECO:0000313" key="2">
    <source>
        <dbReference type="Proteomes" id="UP000004038"/>
    </source>
</evidence>
<dbReference type="AlphaFoldDB" id="H0G2A0"/>
<proteinExistence type="predicted"/>
<dbReference type="Proteomes" id="UP000004038">
    <property type="component" value="Unassembled WGS sequence"/>
</dbReference>
<accession>H0G2A0</accession>
<gene>
    <name evidence="1" type="ORF">SM0020_17952</name>
</gene>
<name>H0G2A0_RHIML</name>